<keyword evidence="4 5" id="KW-0378">Hydrolase</keyword>
<evidence type="ECO:0000256" key="5">
    <source>
        <dbReference type="HAMAP-Rule" id="MF_00651"/>
    </source>
</evidence>
<evidence type="ECO:0000256" key="2">
    <source>
        <dbReference type="ARBA" id="ARBA00022517"/>
    </source>
</evidence>
<gene>
    <name evidence="7" type="primary">ruvX</name>
    <name evidence="7" type="ORF">ENS31_08190</name>
</gene>
<feature type="domain" description="YqgF/RNase H-like" evidence="6">
    <location>
        <begin position="7"/>
        <end position="105"/>
    </location>
</feature>
<keyword evidence="1 5" id="KW-0963">Cytoplasm</keyword>
<reference evidence="7" key="1">
    <citation type="journal article" date="2020" name="mSystems">
        <title>Genome- and Community-Level Interaction Insights into Carbon Utilization and Element Cycling Functions of Hydrothermarchaeota in Hydrothermal Sediment.</title>
        <authorList>
            <person name="Zhou Z."/>
            <person name="Liu Y."/>
            <person name="Xu W."/>
            <person name="Pan J."/>
            <person name="Luo Z.H."/>
            <person name="Li M."/>
        </authorList>
    </citation>
    <scope>NUCLEOTIDE SEQUENCE [LARGE SCALE GENOMIC DNA]</scope>
    <source>
        <strain evidence="7">SpSt-479</strain>
    </source>
</reference>
<dbReference type="PANTHER" id="PTHR33317">
    <property type="entry name" value="POLYNUCLEOTIDYL TRANSFERASE, RIBONUCLEASE H-LIKE SUPERFAMILY PROTEIN"/>
    <property type="match status" value="1"/>
</dbReference>
<dbReference type="Gene3D" id="3.30.420.140">
    <property type="entry name" value="YqgF/RNase H-like domain"/>
    <property type="match status" value="1"/>
</dbReference>
<dbReference type="GO" id="GO:0005829">
    <property type="term" value="C:cytosol"/>
    <property type="evidence" value="ECO:0007669"/>
    <property type="project" value="TreeGrafter"/>
</dbReference>
<dbReference type="AlphaFoldDB" id="A0A7V3E6Y1"/>
<evidence type="ECO:0000259" key="6">
    <source>
        <dbReference type="SMART" id="SM00732"/>
    </source>
</evidence>
<dbReference type="GO" id="GO:0000967">
    <property type="term" value="P:rRNA 5'-end processing"/>
    <property type="evidence" value="ECO:0007669"/>
    <property type="project" value="UniProtKB-UniRule"/>
</dbReference>
<accession>A0A7V3E6Y1</accession>
<dbReference type="InterPro" id="IPR012337">
    <property type="entry name" value="RNaseH-like_sf"/>
</dbReference>
<dbReference type="InterPro" id="IPR006641">
    <property type="entry name" value="YqgF/RNaseH-like_dom"/>
</dbReference>
<organism evidence="7">
    <name type="scientific">Ignavibacterium album</name>
    <dbReference type="NCBI Taxonomy" id="591197"/>
    <lineage>
        <taxon>Bacteria</taxon>
        <taxon>Pseudomonadati</taxon>
        <taxon>Ignavibacteriota</taxon>
        <taxon>Ignavibacteria</taxon>
        <taxon>Ignavibacteriales</taxon>
        <taxon>Ignavibacteriaceae</taxon>
        <taxon>Ignavibacterium</taxon>
    </lineage>
</organism>
<dbReference type="EC" id="3.1.-.-" evidence="5"/>
<dbReference type="HAMAP" id="MF_00651">
    <property type="entry name" value="Nuclease_YqgF"/>
    <property type="match status" value="1"/>
</dbReference>
<evidence type="ECO:0000256" key="3">
    <source>
        <dbReference type="ARBA" id="ARBA00022722"/>
    </source>
</evidence>
<evidence type="ECO:0000313" key="7">
    <source>
        <dbReference type="EMBL" id="HFI91490.1"/>
    </source>
</evidence>
<proteinExistence type="inferred from homology"/>
<dbReference type="SMART" id="SM00732">
    <property type="entry name" value="YqgFc"/>
    <property type="match status" value="1"/>
</dbReference>
<dbReference type="EMBL" id="DSUJ01000008">
    <property type="protein sequence ID" value="HFI91490.1"/>
    <property type="molecule type" value="Genomic_DNA"/>
</dbReference>
<dbReference type="InterPro" id="IPR005227">
    <property type="entry name" value="YqgF"/>
</dbReference>
<dbReference type="Pfam" id="PF03652">
    <property type="entry name" value="RuvX"/>
    <property type="match status" value="1"/>
</dbReference>
<keyword evidence="3 5" id="KW-0540">Nuclease</keyword>
<dbReference type="GO" id="GO:0004518">
    <property type="term" value="F:nuclease activity"/>
    <property type="evidence" value="ECO:0007669"/>
    <property type="project" value="UniProtKB-KW"/>
</dbReference>
<comment type="similarity">
    <text evidence="5">Belongs to the YqgF HJR family.</text>
</comment>
<comment type="caution">
    <text evidence="7">The sequence shown here is derived from an EMBL/GenBank/DDBJ whole genome shotgun (WGS) entry which is preliminary data.</text>
</comment>
<dbReference type="GO" id="GO:0016788">
    <property type="term" value="F:hydrolase activity, acting on ester bonds"/>
    <property type="evidence" value="ECO:0007669"/>
    <property type="project" value="UniProtKB-UniRule"/>
</dbReference>
<evidence type="ECO:0000256" key="1">
    <source>
        <dbReference type="ARBA" id="ARBA00022490"/>
    </source>
</evidence>
<dbReference type="SUPFAM" id="SSF53098">
    <property type="entry name" value="Ribonuclease H-like"/>
    <property type="match status" value="1"/>
</dbReference>
<name>A0A7V3E6Y1_9BACT</name>
<comment type="subcellular location">
    <subcellularLocation>
        <location evidence="5">Cytoplasm</location>
    </subcellularLocation>
</comment>
<comment type="function">
    <text evidence="5">Could be a nuclease involved in processing of the 5'-end of pre-16S rRNA.</text>
</comment>
<dbReference type="PANTHER" id="PTHR33317:SF4">
    <property type="entry name" value="POLYNUCLEOTIDYL TRANSFERASE, RIBONUCLEASE H-LIKE SUPERFAMILY PROTEIN"/>
    <property type="match status" value="1"/>
</dbReference>
<keyword evidence="2 5" id="KW-0690">Ribosome biogenesis</keyword>
<protein>
    <recommendedName>
        <fullName evidence="5">Putative pre-16S rRNA nuclease</fullName>
        <ecNumber evidence="5">3.1.-.-</ecNumber>
    </recommendedName>
</protein>
<dbReference type="CDD" id="cd16964">
    <property type="entry name" value="YqgF"/>
    <property type="match status" value="1"/>
</dbReference>
<dbReference type="InterPro" id="IPR037027">
    <property type="entry name" value="YqgF/RNaseH-like_dom_sf"/>
</dbReference>
<dbReference type="NCBIfam" id="TIGR00250">
    <property type="entry name" value="RNAse_H_YqgF"/>
    <property type="match status" value="1"/>
</dbReference>
<sequence length="142" mass="16320">MIDENLTRIMSIDFGLKRIGIALSDPLKKFASPFTTIPNDDKLFENLKTIIKEKNVEKIILGIPDQSVNSTKSVYNNVLQFKDELMKHFNIEIIMWNETHTSKIAEQRIIDSVKSKKKRQNKGLIDMHSAAIILSEYLDSLN</sequence>
<evidence type="ECO:0000256" key="4">
    <source>
        <dbReference type="ARBA" id="ARBA00022801"/>
    </source>
</evidence>